<comment type="similarity">
    <text evidence="20">Belongs to the NOD1-NOD2 family.</text>
</comment>
<dbReference type="FunFam" id="3.40.50.300:FF:000210">
    <property type="entry name" value="Si:dkey-16p6.1"/>
    <property type="match status" value="1"/>
</dbReference>
<dbReference type="InterPro" id="IPR007111">
    <property type="entry name" value="NACHT_NTPase"/>
</dbReference>
<dbReference type="PROSITE" id="PS51450">
    <property type="entry name" value="LRR"/>
    <property type="match status" value="2"/>
</dbReference>
<keyword evidence="8" id="KW-1210">Necrosis</keyword>
<dbReference type="Pfam" id="PF00619">
    <property type="entry name" value="CARD"/>
    <property type="match status" value="1"/>
</dbReference>
<evidence type="ECO:0000259" key="24">
    <source>
        <dbReference type="PROSITE" id="PS51830"/>
    </source>
</evidence>
<keyword evidence="11" id="KW-0677">Repeat</keyword>
<keyword evidence="5" id="KW-1003">Cell membrane</keyword>
<keyword evidence="14" id="KW-0832">Ubl conjugation</keyword>
<evidence type="ECO:0000256" key="10">
    <source>
        <dbReference type="ARBA" id="ARBA00022670"/>
    </source>
</evidence>
<dbReference type="InterPro" id="IPR041267">
    <property type="entry name" value="NLRP_HD2"/>
</dbReference>
<dbReference type="EMBL" id="JBHFQA010000023">
    <property type="protein sequence ID" value="KAL2078761.1"/>
    <property type="molecule type" value="Genomic_DNA"/>
</dbReference>
<dbReference type="SMART" id="SM01288">
    <property type="entry name" value="FISNA"/>
    <property type="match status" value="1"/>
</dbReference>
<dbReference type="SMART" id="SM00367">
    <property type="entry name" value="LRR_CC"/>
    <property type="match status" value="16"/>
</dbReference>
<evidence type="ECO:0000259" key="22">
    <source>
        <dbReference type="PROSITE" id="PS50209"/>
    </source>
</evidence>
<gene>
    <name evidence="25" type="ORF">ACEWY4_026446</name>
</gene>
<feature type="domain" description="CARD" evidence="22">
    <location>
        <begin position="1516"/>
        <end position="1609"/>
    </location>
</feature>
<organism evidence="25 26">
    <name type="scientific">Coilia grayii</name>
    <name type="common">Gray's grenadier anchovy</name>
    <dbReference type="NCBI Taxonomy" id="363190"/>
    <lineage>
        <taxon>Eukaryota</taxon>
        <taxon>Metazoa</taxon>
        <taxon>Chordata</taxon>
        <taxon>Craniata</taxon>
        <taxon>Vertebrata</taxon>
        <taxon>Euteleostomi</taxon>
        <taxon>Actinopterygii</taxon>
        <taxon>Neopterygii</taxon>
        <taxon>Teleostei</taxon>
        <taxon>Clupei</taxon>
        <taxon>Clupeiformes</taxon>
        <taxon>Clupeoidei</taxon>
        <taxon>Engraulidae</taxon>
        <taxon>Coilinae</taxon>
        <taxon>Coilia</taxon>
    </lineage>
</organism>
<dbReference type="InterPro" id="IPR027417">
    <property type="entry name" value="P-loop_NTPase"/>
</dbReference>
<evidence type="ECO:0000256" key="4">
    <source>
        <dbReference type="ARBA" id="ARBA00008665"/>
    </source>
</evidence>
<dbReference type="GO" id="GO:0005524">
    <property type="term" value="F:ATP binding"/>
    <property type="evidence" value="ECO:0007669"/>
    <property type="project" value="UniProtKB-KW"/>
</dbReference>
<dbReference type="InterPro" id="IPR051261">
    <property type="entry name" value="NLR"/>
</dbReference>
<dbReference type="GO" id="GO:0061702">
    <property type="term" value="C:canonical inflammasome complex"/>
    <property type="evidence" value="ECO:0007669"/>
    <property type="project" value="UniProtKB-SubCell"/>
</dbReference>
<dbReference type="Pfam" id="PF17779">
    <property type="entry name" value="WHD_NOD2"/>
    <property type="match status" value="1"/>
</dbReference>
<evidence type="ECO:0008006" key="27">
    <source>
        <dbReference type="Google" id="ProtNLM"/>
    </source>
</evidence>
<comment type="similarity">
    <text evidence="4">Belongs to the NLRP family.</text>
</comment>
<keyword evidence="26" id="KW-1185">Reference proteome</keyword>
<dbReference type="Gene3D" id="3.40.50.300">
    <property type="entry name" value="P-loop containing nucleotide triphosphate hydrolases"/>
    <property type="match status" value="1"/>
</dbReference>
<evidence type="ECO:0000313" key="26">
    <source>
        <dbReference type="Proteomes" id="UP001591681"/>
    </source>
</evidence>
<feature type="compositionally biased region" description="Basic residues" evidence="21">
    <location>
        <begin position="1"/>
        <end position="10"/>
    </location>
</feature>
<evidence type="ECO:0000256" key="12">
    <source>
        <dbReference type="ARBA" id="ARBA00022741"/>
    </source>
</evidence>
<dbReference type="InterPro" id="IPR011029">
    <property type="entry name" value="DEATH-like_dom_sf"/>
</dbReference>
<evidence type="ECO:0000256" key="5">
    <source>
        <dbReference type="ARBA" id="ARBA00022475"/>
    </source>
</evidence>
<evidence type="ECO:0000256" key="16">
    <source>
        <dbReference type="ARBA" id="ARBA00023136"/>
    </source>
</evidence>
<feature type="domain" description="FIIND" evidence="24">
    <location>
        <begin position="1242"/>
        <end position="1518"/>
    </location>
</feature>
<evidence type="ECO:0000256" key="11">
    <source>
        <dbReference type="ARBA" id="ARBA00022737"/>
    </source>
</evidence>
<dbReference type="PANTHER" id="PTHR24106">
    <property type="entry name" value="NACHT, LRR AND CARD DOMAINS-CONTAINING"/>
    <property type="match status" value="1"/>
</dbReference>
<dbReference type="GO" id="GO:0008233">
    <property type="term" value="F:peptidase activity"/>
    <property type="evidence" value="ECO:0007669"/>
    <property type="project" value="UniProtKB-KW"/>
</dbReference>
<name>A0ABD1IUY0_9TELE</name>
<accession>A0ABD1IUY0</accession>
<keyword evidence="12" id="KW-0547">Nucleotide-binding</keyword>
<reference evidence="25 26" key="1">
    <citation type="submission" date="2024-09" db="EMBL/GenBank/DDBJ databases">
        <title>A chromosome-level genome assembly of Gray's grenadier anchovy, Coilia grayii.</title>
        <authorList>
            <person name="Fu Z."/>
        </authorList>
    </citation>
    <scope>NUCLEOTIDE SEQUENCE [LARGE SCALE GENOMIC DNA]</scope>
    <source>
        <strain evidence="25">G4</strain>
        <tissue evidence="25">Muscle</tissue>
    </source>
</reference>
<dbReference type="Pfam" id="PF05729">
    <property type="entry name" value="NACHT"/>
    <property type="match status" value="1"/>
</dbReference>
<dbReference type="InterPro" id="IPR001611">
    <property type="entry name" value="Leu-rich_rpt"/>
</dbReference>
<dbReference type="GO" id="GO:0016323">
    <property type="term" value="C:basolateral plasma membrane"/>
    <property type="evidence" value="ECO:0007669"/>
    <property type="project" value="UniProtKB-SubCell"/>
</dbReference>
<dbReference type="GO" id="GO:0012501">
    <property type="term" value="P:programmed cell death"/>
    <property type="evidence" value="ECO:0007669"/>
    <property type="project" value="UniProtKB-KW"/>
</dbReference>
<evidence type="ECO:0000256" key="17">
    <source>
        <dbReference type="ARBA" id="ARBA00023139"/>
    </source>
</evidence>
<evidence type="ECO:0000256" key="6">
    <source>
        <dbReference type="ARBA" id="ARBA00022490"/>
    </source>
</evidence>
<dbReference type="SUPFAM" id="SSF47986">
    <property type="entry name" value="DEATH domain"/>
    <property type="match status" value="1"/>
</dbReference>
<dbReference type="Pfam" id="PF17776">
    <property type="entry name" value="NLRC4_HD2"/>
    <property type="match status" value="1"/>
</dbReference>
<dbReference type="InterPro" id="IPR006553">
    <property type="entry name" value="Leu-rich_rpt_Cys-con_subtyp"/>
</dbReference>
<evidence type="ECO:0000256" key="20">
    <source>
        <dbReference type="ARBA" id="ARBA00038296"/>
    </source>
</evidence>
<dbReference type="InterPro" id="IPR001315">
    <property type="entry name" value="CARD"/>
</dbReference>
<evidence type="ECO:0000256" key="3">
    <source>
        <dbReference type="ARBA" id="ARBA00004193"/>
    </source>
</evidence>
<evidence type="ECO:0000256" key="13">
    <source>
        <dbReference type="ARBA" id="ARBA00022840"/>
    </source>
</evidence>
<dbReference type="InterPro" id="IPR025307">
    <property type="entry name" value="FIIND_dom"/>
</dbReference>
<evidence type="ECO:0000256" key="9">
    <source>
        <dbReference type="ARBA" id="ARBA00022614"/>
    </source>
</evidence>
<feature type="compositionally biased region" description="Basic and acidic residues" evidence="21">
    <location>
        <begin position="1216"/>
        <end position="1228"/>
    </location>
</feature>
<dbReference type="Pfam" id="PF13553">
    <property type="entry name" value="FIIND"/>
    <property type="match status" value="1"/>
</dbReference>
<dbReference type="PROSITE" id="PS50837">
    <property type="entry name" value="NACHT"/>
    <property type="match status" value="1"/>
</dbReference>
<evidence type="ECO:0000256" key="7">
    <source>
        <dbReference type="ARBA" id="ARBA00022588"/>
    </source>
</evidence>
<dbReference type="InterPro" id="IPR032675">
    <property type="entry name" value="LRR_dom_sf"/>
</dbReference>
<keyword evidence="10" id="KW-0378">Hydrolase</keyword>
<proteinExistence type="inferred from homology"/>
<feature type="domain" description="NACHT" evidence="23">
    <location>
        <begin position="161"/>
        <end position="296"/>
    </location>
</feature>
<keyword evidence="7" id="KW-0399">Innate immunity</keyword>
<dbReference type="CDD" id="cd00116">
    <property type="entry name" value="LRR_RI"/>
    <property type="match status" value="2"/>
</dbReference>
<dbReference type="Proteomes" id="UP001591681">
    <property type="component" value="Unassembled WGS sequence"/>
</dbReference>
<protein>
    <recommendedName>
        <fullName evidence="27">NACHT, LRR and PYD domains-containing protein 12-like</fullName>
    </recommendedName>
</protein>
<comment type="caution">
    <text evidence="25">The sequence shown here is derived from an EMBL/GenBank/DDBJ whole genome shotgun (WGS) entry which is preliminary data.</text>
</comment>
<evidence type="ECO:0000256" key="19">
    <source>
        <dbReference type="ARBA" id="ARBA00023288"/>
    </source>
</evidence>
<evidence type="ECO:0000256" key="8">
    <source>
        <dbReference type="ARBA" id="ARBA00022590"/>
    </source>
</evidence>
<feature type="compositionally biased region" description="Low complexity" evidence="21">
    <location>
        <begin position="1200"/>
        <end position="1215"/>
    </location>
</feature>
<keyword evidence="6" id="KW-0963">Cytoplasm</keyword>
<sequence length="1609" mass="179263">MSKRKWRRGKSEREEEEEEEEEQAGPSSPCHKKTLHTPVTHVESDPDRKEKGGGAYRVGVSKCASDRWTPEQAELRSFLKRKCQHLVEGVPHQGDARLLHDIYTDLYITEGGGGINDEHEVRQIERASWREAAQGRPIKCSDIFSPLHSQRGGLWQHKRIRSVLTKGVAGIGKTISVHKFILDWTEGETNQDICFIFPLPFRELNLMEKNSKVSLVELIQHFFTQMKDPKILSSSEHKVLFIFDGLDECRVPLDFHSNPRCCDVTEPTSVDVLLTNLFEGNLLPSALLWITTRPAAAGQIPPECVNQVTEIRGFNDPQKEEYFKKRISDENLASRTIRHLKSSRTVFIMCHIPVFCWILATVVERTSETSERGEMPRTLTQLYTHFLIIQTCITKEKYTERKERDEEMIFKLGKLAFQQLEKGNLIFYEEDLRECGIDVTEASVYSGVCTQIFREEAGLCHGRVFSFVHLSIQEFLAALYVFLCFSSGERNMPDQQQTSQLSALFRAATLHDLHKTAVHLALQSENGHLDLFLRFLLGLSLESNQNLLRHLLPQTSSQSQSSEQTVQYVKQEIRLQMNSHRKINLFYCLNELNQHAVVEHIDRSSGALSVEMLLPGQWETRKLEFELSEEQLDGFDLQKYIKTPEEDLTELLSPDDILQKLVPAVTSALLRYCSLTEKSCAALASAARSTSCSLKELDLRGNKLHDAGVQHLSDLLKDPQCKLETLLLVDCSLTEKSCAALASAARSTSCSLKKLDLSDNQLHDAGVQHLSDLLKDPQCKLETLVLRCCSLTEKSCAALAARSTSCSLKELNLSRNELHDAGVQHLSDLLKDPQCKLETLVLVKCFLTEKSCAALASAARSTSCSLKKLDLRGNKLHDAGVQHLSDLLKDPQCKLETLVLVKCFLTEKSCAALASAARSTSCSLKKLDLRGNKLHDAGVQHLSDLLKDPQCKLETLVLVDCSLTEKSCAALASAARSTSCSLKKLDLSYNQLHDAGVQHLSDLLKDPQCKLETLVLVDCSLTEKSCAALASAARSTSCSLKQLDLSFNELHDAGVQHLSDLLKDPQCKLETLVLRCCSLTEKSCAALASAARSTSCSLKQLDLSFNELHDAGVQHLSDLLKDPQCKLETLVLAQCSLTEKSCAALASAARSTSCSLKQLDLRGNKLHDAGVQHLSDLLKDPQCKLETLEVDQGTFRKESPAAAAAASTSSSPSSDAAEHTHKEDHCRDDTQRGCESCAEVPDTSHWVLVEPEVSTEKSVSTYSLSSPAGSYECSVSGLRWSCAGPVTLQYRFMDWYVFAEELAHMQCSPAGPLMDIELVSGELEEIHLPHFLCLGGVEAPHGAVRLLHGSDSGVTLEKCEVTQRHARLLQPSLSLLGPVYYLLELLSPKAHCELLLFHDGTTAALKLRIYLVPSDQGHIQAIHRKEKEWMGMQIKKSSRVRPLRPRDTFRVRTSCPSEIDPEEIDLFPLSVGNFCEVYMQQPEQSFDVEVTSTQHTEPIRRVTIRSEDYRPPSASPAQHSISLLSSVRPDLINRVSSAVLKSILDHLQAQNPPVLSSREAAEVLERNQVRQDQVSCLVDMVLKKGQRACGIVLDLLQQLDPHLCQDLHL</sequence>
<keyword evidence="17" id="KW-0564">Palmitate</keyword>
<dbReference type="SMART" id="SM00368">
    <property type="entry name" value="LRR_RI"/>
    <property type="match status" value="17"/>
</dbReference>
<evidence type="ECO:0000256" key="14">
    <source>
        <dbReference type="ARBA" id="ARBA00022843"/>
    </source>
</evidence>
<comment type="subcellular location">
    <subcellularLocation>
        <location evidence="2">Basolateral cell membrane</location>
    </subcellularLocation>
    <subcellularLocation>
        <location evidence="3">Cell membrane</location>
        <topology evidence="3">Lipid-anchor</topology>
    </subcellularLocation>
    <subcellularLocation>
        <location evidence="1">Inflammasome</location>
    </subcellularLocation>
</comment>
<keyword evidence="16" id="KW-0472">Membrane</keyword>
<feature type="compositionally biased region" description="Basic and acidic residues" evidence="21">
    <location>
        <begin position="42"/>
        <end position="52"/>
    </location>
</feature>
<evidence type="ECO:0000256" key="18">
    <source>
        <dbReference type="ARBA" id="ARBA00023233"/>
    </source>
</evidence>
<dbReference type="InterPro" id="IPR029495">
    <property type="entry name" value="NACHT-assoc"/>
</dbReference>
<evidence type="ECO:0000259" key="23">
    <source>
        <dbReference type="PROSITE" id="PS50837"/>
    </source>
</evidence>
<keyword evidence="18" id="KW-1271">Inflammasome</keyword>
<feature type="compositionally biased region" description="Acidic residues" evidence="21">
    <location>
        <begin position="14"/>
        <end position="23"/>
    </location>
</feature>
<dbReference type="SUPFAM" id="SSF52047">
    <property type="entry name" value="RNI-like"/>
    <property type="match status" value="2"/>
</dbReference>
<dbReference type="GO" id="GO:0006508">
    <property type="term" value="P:proteolysis"/>
    <property type="evidence" value="ECO:0007669"/>
    <property type="project" value="UniProtKB-KW"/>
</dbReference>
<dbReference type="Gene3D" id="1.10.533.10">
    <property type="entry name" value="Death Domain, Fas"/>
    <property type="match status" value="1"/>
</dbReference>
<dbReference type="Pfam" id="PF13516">
    <property type="entry name" value="LRR_6"/>
    <property type="match status" value="9"/>
</dbReference>
<evidence type="ECO:0000256" key="15">
    <source>
        <dbReference type="ARBA" id="ARBA00022859"/>
    </source>
</evidence>
<dbReference type="Pfam" id="PF23679">
    <property type="entry name" value="UPA-FIIND"/>
    <property type="match status" value="1"/>
</dbReference>
<keyword evidence="9" id="KW-0433">Leucine-rich repeat</keyword>
<dbReference type="Gene3D" id="3.80.10.10">
    <property type="entry name" value="Ribonuclease Inhibitor"/>
    <property type="match status" value="3"/>
</dbReference>
<dbReference type="GO" id="GO:0045087">
    <property type="term" value="P:innate immune response"/>
    <property type="evidence" value="ECO:0007669"/>
    <property type="project" value="UniProtKB-KW"/>
</dbReference>
<feature type="region of interest" description="Disordered" evidence="21">
    <location>
        <begin position="1196"/>
        <end position="1228"/>
    </location>
</feature>
<keyword evidence="10" id="KW-0645">Protease</keyword>
<evidence type="ECO:0000256" key="2">
    <source>
        <dbReference type="ARBA" id="ARBA00004187"/>
    </source>
</evidence>
<evidence type="ECO:0000256" key="21">
    <source>
        <dbReference type="SAM" id="MobiDB-lite"/>
    </source>
</evidence>
<evidence type="ECO:0000313" key="25">
    <source>
        <dbReference type="EMBL" id="KAL2078761.1"/>
    </source>
</evidence>
<dbReference type="PROSITE" id="PS50209">
    <property type="entry name" value="CARD"/>
    <property type="match status" value="1"/>
</dbReference>
<keyword evidence="13" id="KW-0067">ATP-binding</keyword>
<evidence type="ECO:0000256" key="1">
    <source>
        <dbReference type="ARBA" id="ARBA00004110"/>
    </source>
</evidence>
<keyword evidence="19" id="KW-0449">Lipoprotein</keyword>
<dbReference type="InterPro" id="IPR041075">
    <property type="entry name" value="NOD1/2_WH"/>
</dbReference>
<dbReference type="Pfam" id="PF14484">
    <property type="entry name" value="FISNA"/>
    <property type="match status" value="1"/>
</dbReference>
<feature type="region of interest" description="Disordered" evidence="21">
    <location>
        <begin position="1"/>
        <end position="54"/>
    </location>
</feature>
<keyword evidence="15" id="KW-0391">Immunity</keyword>
<dbReference type="PROSITE" id="PS51830">
    <property type="entry name" value="FIIND"/>
    <property type="match status" value="1"/>
</dbReference>